<dbReference type="GO" id="GO:0005886">
    <property type="term" value="C:plasma membrane"/>
    <property type="evidence" value="ECO:0007669"/>
    <property type="project" value="UniProtKB-SubCell"/>
</dbReference>
<accession>A0A1G7UZQ6</accession>
<dbReference type="STRING" id="1082479.SAMN05216241_1194"/>
<feature type="active site" description="Nucleophile" evidence="11">
    <location>
        <position position="174"/>
    </location>
</feature>
<evidence type="ECO:0000256" key="1">
    <source>
        <dbReference type="ARBA" id="ARBA00003125"/>
    </source>
</evidence>
<comment type="pathway">
    <text evidence="3 11">Pyrimidine metabolism; UMP biosynthesis via de novo pathway; orotate from (S)-dihydroorotate (quinone route): step 1/1.</text>
</comment>
<keyword evidence="5 11" id="KW-0285">Flavoprotein</keyword>
<evidence type="ECO:0000256" key="2">
    <source>
        <dbReference type="ARBA" id="ARBA00004370"/>
    </source>
</evidence>
<evidence type="ECO:0000256" key="11">
    <source>
        <dbReference type="HAMAP-Rule" id="MF_00225"/>
    </source>
</evidence>
<organism evidence="13 14">
    <name type="scientific">Limimonas halophila</name>
    <dbReference type="NCBI Taxonomy" id="1082479"/>
    <lineage>
        <taxon>Bacteria</taxon>
        <taxon>Pseudomonadati</taxon>
        <taxon>Pseudomonadota</taxon>
        <taxon>Alphaproteobacteria</taxon>
        <taxon>Rhodospirillales</taxon>
        <taxon>Rhodovibrionaceae</taxon>
        <taxon>Limimonas</taxon>
    </lineage>
</organism>
<feature type="binding site" evidence="11">
    <location>
        <begin position="243"/>
        <end position="244"/>
    </location>
    <ligand>
        <name>substrate</name>
    </ligand>
</feature>
<comment type="similarity">
    <text evidence="4 11">Belongs to the dihydroorotate dehydrogenase family. Type 2 subfamily.</text>
</comment>
<feature type="binding site" evidence="11">
    <location>
        <position position="140"/>
    </location>
    <ligand>
        <name>FMN</name>
        <dbReference type="ChEBI" id="CHEBI:58210"/>
    </ligand>
</feature>
<dbReference type="InterPro" id="IPR005719">
    <property type="entry name" value="Dihydroorotate_DH_2"/>
</dbReference>
<gene>
    <name evidence="11" type="primary">pyrD</name>
    <name evidence="13" type="ORF">SAMN05216241_1194</name>
</gene>
<feature type="binding site" evidence="11">
    <location>
        <begin position="60"/>
        <end position="64"/>
    </location>
    <ligand>
        <name>FMN</name>
        <dbReference type="ChEBI" id="CHEBI:58210"/>
    </ligand>
</feature>
<evidence type="ECO:0000256" key="8">
    <source>
        <dbReference type="ARBA" id="ARBA00023002"/>
    </source>
</evidence>
<dbReference type="InterPro" id="IPR050074">
    <property type="entry name" value="DHO_dehydrogenase"/>
</dbReference>
<evidence type="ECO:0000256" key="4">
    <source>
        <dbReference type="ARBA" id="ARBA00005359"/>
    </source>
</evidence>
<dbReference type="Gene3D" id="3.20.20.70">
    <property type="entry name" value="Aldolase class I"/>
    <property type="match status" value="1"/>
</dbReference>
<comment type="cofactor">
    <cofactor evidence="11">
        <name>FMN</name>
        <dbReference type="ChEBI" id="CHEBI:58210"/>
    </cofactor>
    <text evidence="11">Binds 1 FMN per subunit.</text>
</comment>
<dbReference type="SUPFAM" id="SSF51395">
    <property type="entry name" value="FMN-linked oxidoreductases"/>
    <property type="match status" value="1"/>
</dbReference>
<dbReference type="NCBIfam" id="NF003652">
    <property type="entry name" value="PRK05286.2-5"/>
    <property type="match status" value="1"/>
</dbReference>
<sequence>MDLYSALGPLLRHLEPERAHALTLRALRWGLAPAHAPTTDPILRQHIWGIDFSNPIGLAAGFDKNAEAVDGLFQQGFGFVEVGTVTPRPQPGNARPRVFRLPEDDAVINRLGFNSAGVAVVRDRLAALHSRGVAGPVGVNVGKNRDRVDAPTEYAWAAGALAPYADYVTINVSSPNTPGLRDLQGADKLGHLIARVREAMDAACPEGAPPLLLKVAPDLEMAAMADIASVVFAQHVDGLIVGNTTTSRPKALRGGYRTERGGLSGRPLFELSTHVLKTMYALTEGQVPIVGVGGIASGADAYAKIRAGASLVQLYTALIYHGPALVPSIASDLAARLRADGFESIAAAVGADA</sequence>
<dbReference type="AlphaFoldDB" id="A0A1G7UZQ6"/>
<name>A0A1G7UZQ6_9PROT</name>
<evidence type="ECO:0000256" key="5">
    <source>
        <dbReference type="ARBA" id="ARBA00022630"/>
    </source>
</evidence>
<feature type="domain" description="Dihydroorotate dehydrogenase catalytic" evidence="12">
    <location>
        <begin position="43"/>
        <end position="337"/>
    </location>
</feature>
<dbReference type="GO" id="GO:0106430">
    <property type="term" value="F:dihydroorotate dehydrogenase (quinone) activity"/>
    <property type="evidence" value="ECO:0007669"/>
    <property type="project" value="UniProtKB-EC"/>
</dbReference>
<dbReference type="CDD" id="cd04738">
    <property type="entry name" value="DHOD_2_like"/>
    <property type="match status" value="1"/>
</dbReference>
<feature type="binding site" evidence="11">
    <location>
        <position position="171"/>
    </location>
    <ligand>
        <name>substrate</name>
    </ligand>
</feature>
<evidence type="ECO:0000256" key="9">
    <source>
        <dbReference type="ARBA" id="ARBA00023136"/>
    </source>
</evidence>
<dbReference type="RefSeq" id="WP_090022367.1">
    <property type="nucleotide sequence ID" value="NZ_FNCE01000019.1"/>
</dbReference>
<reference evidence="13 14" key="1">
    <citation type="submission" date="2016-10" db="EMBL/GenBank/DDBJ databases">
        <authorList>
            <person name="de Groot N.N."/>
        </authorList>
    </citation>
    <scope>NUCLEOTIDE SEQUENCE [LARGE SCALE GENOMIC DNA]</scope>
    <source>
        <strain evidence="13 14">DSM 25584</strain>
    </source>
</reference>
<dbReference type="Proteomes" id="UP000199415">
    <property type="component" value="Unassembled WGS sequence"/>
</dbReference>
<evidence type="ECO:0000256" key="10">
    <source>
        <dbReference type="ARBA" id="ARBA00048639"/>
    </source>
</evidence>
<keyword evidence="6 11" id="KW-0288">FMN</keyword>
<dbReference type="NCBIfam" id="TIGR01036">
    <property type="entry name" value="pyrD_sub2"/>
    <property type="match status" value="1"/>
</dbReference>
<feature type="binding site" evidence="11">
    <location>
        <position position="64"/>
    </location>
    <ligand>
        <name>substrate</name>
    </ligand>
</feature>
<feature type="binding site" evidence="11">
    <location>
        <position position="171"/>
    </location>
    <ligand>
        <name>FMN</name>
        <dbReference type="ChEBI" id="CHEBI:58210"/>
    </ligand>
</feature>
<keyword evidence="7 11" id="KW-0665">Pyrimidine biosynthesis</keyword>
<feature type="binding site" evidence="11">
    <location>
        <position position="294"/>
    </location>
    <ligand>
        <name>FMN</name>
        <dbReference type="ChEBI" id="CHEBI:58210"/>
    </ligand>
</feature>
<protein>
    <recommendedName>
        <fullName evidence="11">Dihydroorotate dehydrogenase (quinone)</fullName>
        <ecNumber evidence="11">1.3.5.2</ecNumber>
    </recommendedName>
    <alternativeName>
        <fullName evidence="11">DHOdehase</fullName>
        <shortName evidence="11">DHOD</shortName>
        <shortName evidence="11">DHODase</shortName>
    </alternativeName>
    <alternativeName>
        <fullName evidence="11">Dihydroorotate oxidase</fullName>
    </alternativeName>
</protein>
<feature type="binding site" evidence="11">
    <location>
        <position position="265"/>
    </location>
    <ligand>
        <name>FMN</name>
        <dbReference type="ChEBI" id="CHEBI:58210"/>
    </ligand>
</feature>
<feature type="binding site" evidence="11">
    <location>
        <begin position="315"/>
        <end position="316"/>
    </location>
    <ligand>
        <name>FMN</name>
        <dbReference type="ChEBI" id="CHEBI:58210"/>
    </ligand>
</feature>
<dbReference type="EC" id="1.3.5.2" evidence="11"/>
<evidence type="ECO:0000259" key="12">
    <source>
        <dbReference type="Pfam" id="PF01180"/>
    </source>
</evidence>
<proteinExistence type="inferred from homology"/>
<keyword evidence="9 11" id="KW-0472">Membrane</keyword>
<comment type="subunit">
    <text evidence="11">Monomer.</text>
</comment>
<evidence type="ECO:0000256" key="7">
    <source>
        <dbReference type="ARBA" id="ARBA00022975"/>
    </source>
</evidence>
<dbReference type="InterPro" id="IPR001295">
    <property type="entry name" value="Dihydroorotate_DH_CS"/>
</dbReference>
<feature type="binding site" evidence="11">
    <location>
        <position position="242"/>
    </location>
    <ligand>
        <name>FMN</name>
        <dbReference type="ChEBI" id="CHEBI:58210"/>
    </ligand>
</feature>
<comment type="catalytic activity">
    <reaction evidence="10 11">
        <text>(S)-dihydroorotate + a quinone = orotate + a quinol</text>
        <dbReference type="Rhea" id="RHEA:30187"/>
        <dbReference type="ChEBI" id="CHEBI:24646"/>
        <dbReference type="ChEBI" id="CHEBI:30839"/>
        <dbReference type="ChEBI" id="CHEBI:30864"/>
        <dbReference type="ChEBI" id="CHEBI:132124"/>
        <dbReference type="EC" id="1.3.5.2"/>
    </reaction>
</comment>
<dbReference type="GO" id="GO:0006207">
    <property type="term" value="P:'de novo' pyrimidine nucleobase biosynthetic process"/>
    <property type="evidence" value="ECO:0007669"/>
    <property type="project" value="UniProtKB-UniRule"/>
</dbReference>
<evidence type="ECO:0000256" key="3">
    <source>
        <dbReference type="ARBA" id="ARBA00005161"/>
    </source>
</evidence>
<dbReference type="InterPro" id="IPR005720">
    <property type="entry name" value="Dihydroorotate_DH_cat"/>
</dbReference>
<dbReference type="PROSITE" id="PS00912">
    <property type="entry name" value="DHODEHASE_2"/>
    <property type="match status" value="1"/>
</dbReference>
<feature type="binding site" evidence="11">
    <location>
        <position position="176"/>
    </location>
    <ligand>
        <name>substrate</name>
    </ligand>
</feature>
<dbReference type="HAMAP" id="MF_00225">
    <property type="entry name" value="DHO_dh_type2"/>
    <property type="match status" value="1"/>
</dbReference>
<keyword evidence="8 11" id="KW-0560">Oxidoreductase</keyword>
<feature type="binding site" evidence="11">
    <location>
        <position position="84"/>
    </location>
    <ligand>
        <name>FMN</name>
        <dbReference type="ChEBI" id="CHEBI:58210"/>
    </ligand>
</feature>
<evidence type="ECO:0000313" key="13">
    <source>
        <dbReference type="EMBL" id="SDG53052.1"/>
    </source>
</evidence>
<dbReference type="GO" id="GO:0044205">
    <property type="term" value="P:'de novo' UMP biosynthetic process"/>
    <property type="evidence" value="ECO:0007669"/>
    <property type="project" value="UniProtKB-UniRule"/>
</dbReference>
<dbReference type="NCBIfam" id="NF003645">
    <property type="entry name" value="PRK05286.1-2"/>
    <property type="match status" value="1"/>
</dbReference>
<evidence type="ECO:0000313" key="14">
    <source>
        <dbReference type="Proteomes" id="UP000199415"/>
    </source>
</evidence>
<evidence type="ECO:0000256" key="6">
    <source>
        <dbReference type="ARBA" id="ARBA00022643"/>
    </source>
</evidence>
<keyword evidence="11" id="KW-1003">Cell membrane</keyword>
<dbReference type="EMBL" id="FNCE01000019">
    <property type="protein sequence ID" value="SDG53052.1"/>
    <property type="molecule type" value="Genomic_DNA"/>
</dbReference>
<feature type="binding site" evidence="11">
    <location>
        <begin position="109"/>
        <end position="113"/>
    </location>
    <ligand>
        <name>substrate</name>
    </ligand>
</feature>
<dbReference type="PANTHER" id="PTHR48109:SF4">
    <property type="entry name" value="DIHYDROOROTATE DEHYDROGENASE (QUINONE), MITOCHONDRIAL"/>
    <property type="match status" value="1"/>
</dbReference>
<comment type="subcellular location">
    <subcellularLocation>
        <location evidence="11">Cell membrane</location>
        <topology evidence="11">Peripheral membrane protein</topology>
    </subcellularLocation>
    <subcellularLocation>
        <location evidence="2">Membrane</location>
    </subcellularLocation>
</comment>
<dbReference type="UniPathway" id="UPA00070">
    <property type="reaction ID" value="UER00946"/>
</dbReference>
<dbReference type="InterPro" id="IPR013785">
    <property type="entry name" value="Aldolase_TIM"/>
</dbReference>
<dbReference type="PROSITE" id="PS00911">
    <property type="entry name" value="DHODEHASE_1"/>
    <property type="match status" value="1"/>
</dbReference>
<dbReference type="InterPro" id="IPR012135">
    <property type="entry name" value="Dihydroorotate_DH_1_2"/>
</dbReference>
<dbReference type="Pfam" id="PF01180">
    <property type="entry name" value="DHO_dh"/>
    <property type="match status" value="1"/>
</dbReference>
<keyword evidence="14" id="KW-1185">Reference proteome</keyword>
<dbReference type="OrthoDB" id="9802377at2"/>
<dbReference type="GO" id="GO:0005737">
    <property type="term" value="C:cytoplasm"/>
    <property type="evidence" value="ECO:0007669"/>
    <property type="project" value="InterPro"/>
</dbReference>
<dbReference type="PANTHER" id="PTHR48109">
    <property type="entry name" value="DIHYDROOROTATE DEHYDROGENASE (QUINONE), MITOCHONDRIAL-RELATED"/>
    <property type="match status" value="1"/>
</dbReference>
<feature type="binding site" evidence="11">
    <location>
        <position position="214"/>
    </location>
    <ligand>
        <name>FMN</name>
        <dbReference type="ChEBI" id="CHEBI:58210"/>
    </ligand>
</feature>
<comment type="function">
    <text evidence="1 11">Catalyzes the conversion of dihydroorotate to orotate with quinone as electron acceptor.</text>
</comment>
<dbReference type="PIRSF" id="PIRSF000164">
    <property type="entry name" value="DHO_oxidase"/>
    <property type="match status" value="1"/>
</dbReference>